<accession>A0A9D4MG62</accession>
<name>A0A9D4MG62_DREPO</name>
<sequence>MQSPFFSFRSSGKKLEQNIELTVLVGGCNRDPGPEVEVLEVFPVRVSHRRGSQHPHLVWCVGLQTLHQITP</sequence>
<dbReference type="EMBL" id="JAIWYP010000002">
    <property type="protein sequence ID" value="KAH3875524.1"/>
    <property type="molecule type" value="Genomic_DNA"/>
</dbReference>
<protein>
    <submittedName>
        <fullName evidence="1">Uncharacterized protein</fullName>
    </submittedName>
</protein>
<proteinExistence type="predicted"/>
<reference evidence="1" key="2">
    <citation type="submission" date="2020-11" db="EMBL/GenBank/DDBJ databases">
        <authorList>
            <person name="McCartney M.A."/>
            <person name="Auch B."/>
            <person name="Kono T."/>
            <person name="Mallez S."/>
            <person name="Becker A."/>
            <person name="Gohl D.M."/>
            <person name="Silverstein K.A.T."/>
            <person name="Koren S."/>
            <person name="Bechman K.B."/>
            <person name="Herman A."/>
            <person name="Abrahante J.E."/>
            <person name="Garbe J."/>
        </authorList>
    </citation>
    <scope>NUCLEOTIDE SEQUENCE</scope>
    <source>
        <strain evidence="1">Duluth1</strain>
        <tissue evidence="1">Whole animal</tissue>
    </source>
</reference>
<organism evidence="1 2">
    <name type="scientific">Dreissena polymorpha</name>
    <name type="common">Zebra mussel</name>
    <name type="synonym">Mytilus polymorpha</name>
    <dbReference type="NCBI Taxonomy" id="45954"/>
    <lineage>
        <taxon>Eukaryota</taxon>
        <taxon>Metazoa</taxon>
        <taxon>Spiralia</taxon>
        <taxon>Lophotrochozoa</taxon>
        <taxon>Mollusca</taxon>
        <taxon>Bivalvia</taxon>
        <taxon>Autobranchia</taxon>
        <taxon>Heteroconchia</taxon>
        <taxon>Euheterodonta</taxon>
        <taxon>Imparidentia</taxon>
        <taxon>Neoheterodontei</taxon>
        <taxon>Myida</taxon>
        <taxon>Dreissenoidea</taxon>
        <taxon>Dreissenidae</taxon>
        <taxon>Dreissena</taxon>
    </lineage>
</organism>
<comment type="caution">
    <text evidence="1">The sequence shown here is derived from an EMBL/GenBank/DDBJ whole genome shotgun (WGS) entry which is preliminary data.</text>
</comment>
<evidence type="ECO:0000313" key="2">
    <source>
        <dbReference type="Proteomes" id="UP000828390"/>
    </source>
</evidence>
<dbReference type="AlphaFoldDB" id="A0A9D4MG62"/>
<reference evidence="1" key="1">
    <citation type="journal article" date="2019" name="bioRxiv">
        <title>The Genome of the Zebra Mussel, Dreissena polymorpha: A Resource for Invasive Species Research.</title>
        <authorList>
            <person name="McCartney M.A."/>
            <person name="Auch B."/>
            <person name="Kono T."/>
            <person name="Mallez S."/>
            <person name="Zhang Y."/>
            <person name="Obille A."/>
            <person name="Becker A."/>
            <person name="Abrahante J.E."/>
            <person name="Garbe J."/>
            <person name="Badalamenti J.P."/>
            <person name="Herman A."/>
            <person name="Mangelson H."/>
            <person name="Liachko I."/>
            <person name="Sullivan S."/>
            <person name="Sone E.D."/>
            <person name="Koren S."/>
            <person name="Silverstein K.A.T."/>
            <person name="Beckman K.B."/>
            <person name="Gohl D.M."/>
        </authorList>
    </citation>
    <scope>NUCLEOTIDE SEQUENCE</scope>
    <source>
        <strain evidence="1">Duluth1</strain>
        <tissue evidence="1">Whole animal</tissue>
    </source>
</reference>
<evidence type="ECO:0000313" key="1">
    <source>
        <dbReference type="EMBL" id="KAH3875524.1"/>
    </source>
</evidence>
<gene>
    <name evidence="1" type="ORF">DPMN_038792</name>
</gene>
<keyword evidence="2" id="KW-1185">Reference proteome</keyword>
<dbReference type="Proteomes" id="UP000828390">
    <property type="component" value="Unassembled WGS sequence"/>
</dbReference>